<dbReference type="InterPro" id="IPR009057">
    <property type="entry name" value="Homeodomain-like_sf"/>
</dbReference>
<evidence type="ECO:0000256" key="3">
    <source>
        <dbReference type="ARBA" id="ARBA00023163"/>
    </source>
</evidence>
<dbReference type="SUPFAM" id="SSF48498">
    <property type="entry name" value="Tetracyclin repressor-like, C-terminal domain"/>
    <property type="match status" value="1"/>
</dbReference>
<feature type="DNA-binding region" description="H-T-H motif" evidence="4">
    <location>
        <begin position="32"/>
        <end position="51"/>
    </location>
</feature>
<dbReference type="PANTHER" id="PTHR47506:SF7">
    <property type="entry name" value="TRANSCRIPTIONAL REGULATORY PROTEIN"/>
    <property type="match status" value="1"/>
</dbReference>
<dbReference type="Gene3D" id="1.10.10.60">
    <property type="entry name" value="Homeodomain-like"/>
    <property type="match status" value="1"/>
</dbReference>
<gene>
    <name evidence="6" type="ORF">SAMN02745724_02456</name>
</gene>
<accession>A0A1I1LXZ9</accession>
<dbReference type="STRING" id="1123010.SAMN02745724_02456"/>
<dbReference type="EMBL" id="FOLO01000017">
    <property type="protein sequence ID" value="SFC75193.1"/>
    <property type="molecule type" value="Genomic_DNA"/>
</dbReference>
<evidence type="ECO:0000313" key="6">
    <source>
        <dbReference type="EMBL" id="SFC75193.1"/>
    </source>
</evidence>
<dbReference type="Proteomes" id="UP000198862">
    <property type="component" value="Unassembled WGS sequence"/>
</dbReference>
<organism evidence="6 7">
    <name type="scientific">Pseudoalteromonas denitrificans DSM 6059</name>
    <dbReference type="NCBI Taxonomy" id="1123010"/>
    <lineage>
        <taxon>Bacteria</taxon>
        <taxon>Pseudomonadati</taxon>
        <taxon>Pseudomonadota</taxon>
        <taxon>Gammaproteobacteria</taxon>
        <taxon>Alteromonadales</taxon>
        <taxon>Pseudoalteromonadaceae</taxon>
        <taxon>Pseudoalteromonas</taxon>
    </lineage>
</organism>
<dbReference type="InterPro" id="IPR036271">
    <property type="entry name" value="Tet_transcr_reg_TetR-rel_C_sf"/>
</dbReference>
<keyword evidence="3" id="KW-0804">Transcription</keyword>
<keyword evidence="7" id="KW-1185">Reference proteome</keyword>
<proteinExistence type="predicted"/>
<dbReference type="Gene3D" id="1.10.357.10">
    <property type="entry name" value="Tetracycline Repressor, domain 2"/>
    <property type="match status" value="1"/>
</dbReference>
<dbReference type="PRINTS" id="PR00455">
    <property type="entry name" value="HTHTETR"/>
</dbReference>
<dbReference type="InterPro" id="IPR001647">
    <property type="entry name" value="HTH_TetR"/>
</dbReference>
<dbReference type="GO" id="GO:0003677">
    <property type="term" value="F:DNA binding"/>
    <property type="evidence" value="ECO:0007669"/>
    <property type="project" value="UniProtKB-UniRule"/>
</dbReference>
<keyword evidence="2 4" id="KW-0238">DNA-binding</keyword>
<dbReference type="RefSeq" id="WP_091984125.1">
    <property type="nucleotide sequence ID" value="NZ_FOLO01000017.1"/>
</dbReference>
<evidence type="ECO:0000313" key="7">
    <source>
        <dbReference type="Proteomes" id="UP000198862"/>
    </source>
</evidence>
<evidence type="ECO:0000259" key="5">
    <source>
        <dbReference type="PROSITE" id="PS50977"/>
    </source>
</evidence>
<dbReference type="AlphaFoldDB" id="A0A1I1LXZ9"/>
<dbReference type="Pfam" id="PF00440">
    <property type="entry name" value="TetR_N"/>
    <property type="match status" value="1"/>
</dbReference>
<dbReference type="PROSITE" id="PS01081">
    <property type="entry name" value="HTH_TETR_1"/>
    <property type="match status" value="1"/>
</dbReference>
<name>A0A1I1LXZ9_9GAMM</name>
<dbReference type="PANTHER" id="PTHR47506">
    <property type="entry name" value="TRANSCRIPTIONAL REGULATORY PROTEIN"/>
    <property type="match status" value="1"/>
</dbReference>
<evidence type="ECO:0000256" key="2">
    <source>
        <dbReference type="ARBA" id="ARBA00023125"/>
    </source>
</evidence>
<evidence type="ECO:0000256" key="4">
    <source>
        <dbReference type="PROSITE-ProRule" id="PRU00335"/>
    </source>
</evidence>
<protein>
    <submittedName>
        <fullName evidence="6">Transcriptional regulator, TetR family</fullName>
    </submittedName>
</protein>
<dbReference type="OrthoDB" id="9798857at2"/>
<keyword evidence="1" id="KW-0805">Transcription regulation</keyword>
<dbReference type="SUPFAM" id="SSF46689">
    <property type="entry name" value="Homeodomain-like"/>
    <property type="match status" value="1"/>
</dbReference>
<reference evidence="6 7" key="1">
    <citation type="submission" date="2016-10" db="EMBL/GenBank/DDBJ databases">
        <authorList>
            <person name="de Groot N.N."/>
        </authorList>
    </citation>
    <scope>NUCLEOTIDE SEQUENCE [LARGE SCALE GENOMIC DNA]</scope>
    <source>
        <strain evidence="6 7">DSM 6059</strain>
    </source>
</reference>
<dbReference type="PROSITE" id="PS50977">
    <property type="entry name" value="HTH_TETR_2"/>
    <property type="match status" value="1"/>
</dbReference>
<evidence type="ECO:0000256" key="1">
    <source>
        <dbReference type="ARBA" id="ARBA00023015"/>
    </source>
</evidence>
<dbReference type="InterPro" id="IPR023772">
    <property type="entry name" value="DNA-bd_HTH_TetR-type_CS"/>
</dbReference>
<feature type="domain" description="HTH tetR-type" evidence="5">
    <location>
        <begin position="9"/>
        <end position="69"/>
    </location>
</feature>
<sequence>MAWSKQHKQKTKEKILLSAAKLFANNSFDRVSIDQIMKEAQLTRGAFYSHFKSKSDLYSQSIIKGADAAQIRKPLNSNINLTHIAQYYLSQSHRDEQDKQPCPLASLVSDISQQDKTIQDTYTQLFKGFVKQANIHTKDQQKALQSAVLMVGGLAISRALSDKTLSDDLLLACQKAITEF</sequence>